<dbReference type="AlphaFoldDB" id="A0A1H7Y363"/>
<dbReference type="InterPro" id="IPR046653">
    <property type="entry name" value="DUF6765"/>
</dbReference>
<dbReference type="RefSeq" id="WP_093883574.1">
    <property type="nucleotide sequence ID" value="NZ_FOBS01000013.1"/>
</dbReference>
<evidence type="ECO:0000313" key="2">
    <source>
        <dbReference type="Proteomes" id="UP000198744"/>
    </source>
</evidence>
<dbReference type="OrthoDB" id="569000at2"/>
<name>A0A1H7Y363_9BACT</name>
<gene>
    <name evidence="1" type="ORF">SAMN04489760_11347</name>
</gene>
<keyword evidence="2" id="KW-1185">Reference proteome</keyword>
<reference evidence="1 2" key="1">
    <citation type="submission" date="2016-10" db="EMBL/GenBank/DDBJ databases">
        <authorList>
            <person name="de Groot N.N."/>
        </authorList>
    </citation>
    <scope>NUCLEOTIDE SEQUENCE [LARGE SCALE GENOMIC DNA]</scope>
    <source>
        <strain evidence="1 2">DSM 8423</strain>
    </source>
</reference>
<dbReference type="Pfam" id="PF20551">
    <property type="entry name" value="DUF6765"/>
    <property type="match status" value="1"/>
</dbReference>
<accession>A0A1H7Y363</accession>
<dbReference type="STRING" id="43775.SAMN04489760_11347"/>
<dbReference type="Proteomes" id="UP000198744">
    <property type="component" value="Unassembled WGS sequence"/>
</dbReference>
<proteinExistence type="predicted"/>
<dbReference type="EMBL" id="FOBS01000013">
    <property type="protein sequence ID" value="SEM39619.1"/>
    <property type="molecule type" value="Genomic_DNA"/>
</dbReference>
<protein>
    <submittedName>
        <fullName evidence="1">Uncharacterized protein</fullName>
    </submittedName>
</protein>
<sequence length="341" mass="38799">MQIDMHYGAIYYLASLAGIGEEEAEKIAWSSQFVDDAEFGGTVQFSDGQGCICSNSAHRYITDNMSAHGRLVWIPYHFVPDTKTQGSFLDRLKCKQNSDLAGAAVQAALDETDSISRPYRFGVALHAYADTWSHYEFTGLWSDSNLIDHVEPVNVGQNWWESLKADAGSVYATLKGRQESALGHLLADKCPDLPYLVWRYRVTAGLGLIPRNNPEDYRKAMRAIYSYMISYSGSALTPDIPQEHEKILNVLIEQQEDDPGKRLSQWSKAISRKFHRALPEYQEEKWIDDALGKKWKKDKCIISDATYHSFIKSHYWQFCEALRKHSDIIVSLLARQGLYLV</sequence>
<evidence type="ECO:0000313" key="1">
    <source>
        <dbReference type="EMBL" id="SEM39619.1"/>
    </source>
</evidence>
<organism evidence="1 2">
    <name type="scientific">Syntrophus gentianae</name>
    <dbReference type="NCBI Taxonomy" id="43775"/>
    <lineage>
        <taxon>Bacteria</taxon>
        <taxon>Pseudomonadati</taxon>
        <taxon>Thermodesulfobacteriota</taxon>
        <taxon>Syntrophia</taxon>
        <taxon>Syntrophales</taxon>
        <taxon>Syntrophaceae</taxon>
        <taxon>Syntrophus</taxon>
    </lineage>
</organism>